<dbReference type="EMBL" id="ML179784">
    <property type="protein sequence ID" value="THU81722.1"/>
    <property type="molecule type" value="Genomic_DNA"/>
</dbReference>
<evidence type="ECO:0000313" key="8">
    <source>
        <dbReference type="EMBL" id="THU81722.1"/>
    </source>
</evidence>
<accession>A0A4S8L029</accession>
<evidence type="ECO:0000256" key="6">
    <source>
        <dbReference type="SAM" id="MobiDB-lite"/>
    </source>
</evidence>
<feature type="compositionally biased region" description="Low complexity" evidence="6">
    <location>
        <begin position="1"/>
        <end position="16"/>
    </location>
</feature>
<dbReference type="OrthoDB" id="3639251at2759"/>
<dbReference type="AlphaFoldDB" id="A0A4S8L029"/>
<dbReference type="InterPro" id="IPR036259">
    <property type="entry name" value="MFS_trans_sf"/>
</dbReference>
<organism evidence="8 9">
    <name type="scientific">Dendrothele bispora (strain CBS 962.96)</name>
    <dbReference type="NCBI Taxonomy" id="1314807"/>
    <lineage>
        <taxon>Eukaryota</taxon>
        <taxon>Fungi</taxon>
        <taxon>Dikarya</taxon>
        <taxon>Basidiomycota</taxon>
        <taxon>Agaricomycotina</taxon>
        <taxon>Agaricomycetes</taxon>
        <taxon>Agaricomycetidae</taxon>
        <taxon>Agaricales</taxon>
        <taxon>Agaricales incertae sedis</taxon>
        <taxon>Dendrothele</taxon>
    </lineage>
</organism>
<name>A0A4S8L029_DENBC</name>
<dbReference type="Proteomes" id="UP000297245">
    <property type="component" value="Unassembled WGS sequence"/>
</dbReference>
<dbReference type="SUPFAM" id="SSF103473">
    <property type="entry name" value="MFS general substrate transporter"/>
    <property type="match status" value="1"/>
</dbReference>
<feature type="transmembrane region" description="Helical" evidence="7">
    <location>
        <begin position="38"/>
        <end position="56"/>
    </location>
</feature>
<protein>
    <recommendedName>
        <fullName evidence="10">Major facilitator superfamily (MFS) profile domain-containing protein</fullName>
    </recommendedName>
</protein>
<feature type="region of interest" description="Disordered" evidence="6">
    <location>
        <begin position="1"/>
        <end position="28"/>
    </location>
</feature>
<feature type="transmembrane region" description="Helical" evidence="7">
    <location>
        <begin position="86"/>
        <end position="105"/>
    </location>
</feature>
<comment type="subcellular location">
    <subcellularLocation>
        <location evidence="1">Membrane</location>
        <topology evidence="1">Multi-pass membrane protein</topology>
    </subcellularLocation>
</comment>
<dbReference type="PANTHER" id="PTHR43791">
    <property type="entry name" value="PERMEASE-RELATED"/>
    <property type="match status" value="1"/>
</dbReference>
<dbReference type="PANTHER" id="PTHR43791:SF64">
    <property type="entry name" value="MAJOR FACILITATOR SUPERFAMILY (MFS) PROFILE DOMAIN-CONTAINING PROTEIN"/>
    <property type="match status" value="1"/>
</dbReference>
<keyword evidence="4 7" id="KW-1133">Transmembrane helix</keyword>
<evidence type="ECO:0000256" key="5">
    <source>
        <dbReference type="ARBA" id="ARBA00023136"/>
    </source>
</evidence>
<reference evidence="8 9" key="1">
    <citation type="journal article" date="2019" name="Nat. Ecol. Evol.">
        <title>Megaphylogeny resolves global patterns of mushroom evolution.</title>
        <authorList>
            <person name="Varga T."/>
            <person name="Krizsan K."/>
            <person name="Foldi C."/>
            <person name="Dima B."/>
            <person name="Sanchez-Garcia M."/>
            <person name="Sanchez-Ramirez S."/>
            <person name="Szollosi G.J."/>
            <person name="Szarkandi J.G."/>
            <person name="Papp V."/>
            <person name="Albert L."/>
            <person name="Andreopoulos W."/>
            <person name="Angelini C."/>
            <person name="Antonin V."/>
            <person name="Barry K.W."/>
            <person name="Bougher N.L."/>
            <person name="Buchanan P."/>
            <person name="Buyck B."/>
            <person name="Bense V."/>
            <person name="Catcheside P."/>
            <person name="Chovatia M."/>
            <person name="Cooper J."/>
            <person name="Damon W."/>
            <person name="Desjardin D."/>
            <person name="Finy P."/>
            <person name="Geml J."/>
            <person name="Haridas S."/>
            <person name="Hughes K."/>
            <person name="Justo A."/>
            <person name="Karasinski D."/>
            <person name="Kautmanova I."/>
            <person name="Kiss B."/>
            <person name="Kocsube S."/>
            <person name="Kotiranta H."/>
            <person name="LaButti K.M."/>
            <person name="Lechner B.E."/>
            <person name="Liimatainen K."/>
            <person name="Lipzen A."/>
            <person name="Lukacs Z."/>
            <person name="Mihaltcheva S."/>
            <person name="Morgado L.N."/>
            <person name="Niskanen T."/>
            <person name="Noordeloos M.E."/>
            <person name="Ohm R.A."/>
            <person name="Ortiz-Santana B."/>
            <person name="Ovrebo C."/>
            <person name="Racz N."/>
            <person name="Riley R."/>
            <person name="Savchenko A."/>
            <person name="Shiryaev A."/>
            <person name="Soop K."/>
            <person name="Spirin V."/>
            <person name="Szebenyi C."/>
            <person name="Tomsovsky M."/>
            <person name="Tulloss R.E."/>
            <person name="Uehling J."/>
            <person name="Grigoriev I.V."/>
            <person name="Vagvolgyi C."/>
            <person name="Papp T."/>
            <person name="Martin F.M."/>
            <person name="Miettinen O."/>
            <person name="Hibbett D.S."/>
            <person name="Nagy L.G."/>
        </authorList>
    </citation>
    <scope>NUCLEOTIDE SEQUENCE [LARGE SCALE GENOMIC DNA]</scope>
    <source>
        <strain evidence="8 9">CBS 962.96</strain>
    </source>
</reference>
<sequence length="119" mass="13482">MSSIFKSKASSDSAKGIDVEESSDAVNSHVRSKEERLLVFRLDCFLMVFGCVSQIIKYLDQQNISQAYVSGIKEDLNLNGNELNYFTTYFNVGYCIMLILSQVIMTHIRPYGLIRPDQA</sequence>
<evidence type="ECO:0000256" key="7">
    <source>
        <dbReference type="SAM" id="Phobius"/>
    </source>
</evidence>
<keyword evidence="3 7" id="KW-0812">Transmembrane</keyword>
<dbReference type="GO" id="GO:0022857">
    <property type="term" value="F:transmembrane transporter activity"/>
    <property type="evidence" value="ECO:0007669"/>
    <property type="project" value="TreeGrafter"/>
</dbReference>
<evidence type="ECO:0000313" key="9">
    <source>
        <dbReference type="Proteomes" id="UP000297245"/>
    </source>
</evidence>
<evidence type="ECO:0000256" key="3">
    <source>
        <dbReference type="ARBA" id="ARBA00022692"/>
    </source>
</evidence>
<keyword evidence="9" id="KW-1185">Reference proteome</keyword>
<evidence type="ECO:0008006" key="10">
    <source>
        <dbReference type="Google" id="ProtNLM"/>
    </source>
</evidence>
<evidence type="ECO:0000256" key="4">
    <source>
        <dbReference type="ARBA" id="ARBA00022989"/>
    </source>
</evidence>
<proteinExistence type="predicted"/>
<evidence type="ECO:0000256" key="1">
    <source>
        <dbReference type="ARBA" id="ARBA00004141"/>
    </source>
</evidence>
<keyword evidence="5 7" id="KW-0472">Membrane</keyword>
<keyword evidence="2" id="KW-0813">Transport</keyword>
<gene>
    <name evidence="8" type="ORF">K435DRAFT_873019</name>
</gene>
<dbReference type="GO" id="GO:0016020">
    <property type="term" value="C:membrane"/>
    <property type="evidence" value="ECO:0007669"/>
    <property type="project" value="UniProtKB-SubCell"/>
</dbReference>
<dbReference type="Gene3D" id="1.20.1250.20">
    <property type="entry name" value="MFS general substrate transporter like domains"/>
    <property type="match status" value="1"/>
</dbReference>
<evidence type="ECO:0000256" key="2">
    <source>
        <dbReference type="ARBA" id="ARBA00022448"/>
    </source>
</evidence>